<dbReference type="Proteomes" id="UP000887568">
    <property type="component" value="Unplaced"/>
</dbReference>
<feature type="region of interest" description="Disordered" evidence="1">
    <location>
        <begin position="310"/>
        <end position="349"/>
    </location>
</feature>
<dbReference type="AlphaFoldDB" id="A0A913ZWK6"/>
<dbReference type="OrthoDB" id="2126785at2759"/>
<evidence type="ECO:0000313" key="3">
    <source>
        <dbReference type="Proteomes" id="UP000887568"/>
    </source>
</evidence>
<organism evidence="2 3">
    <name type="scientific">Patiria miniata</name>
    <name type="common">Bat star</name>
    <name type="synonym">Asterina miniata</name>
    <dbReference type="NCBI Taxonomy" id="46514"/>
    <lineage>
        <taxon>Eukaryota</taxon>
        <taxon>Metazoa</taxon>
        <taxon>Echinodermata</taxon>
        <taxon>Eleutherozoa</taxon>
        <taxon>Asterozoa</taxon>
        <taxon>Asteroidea</taxon>
        <taxon>Valvatacea</taxon>
        <taxon>Valvatida</taxon>
        <taxon>Asterinidae</taxon>
        <taxon>Patiria</taxon>
    </lineage>
</organism>
<proteinExistence type="predicted"/>
<name>A0A913ZWK6_PATMI</name>
<feature type="region of interest" description="Disordered" evidence="1">
    <location>
        <begin position="364"/>
        <end position="403"/>
    </location>
</feature>
<dbReference type="RefSeq" id="XP_038055907.1">
    <property type="nucleotide sequence ID" value="XM_038199979.1"/>
</dbReference>
<sequence length="492" mass="57123">MESPADFYRHVLTEVLDDLMDQVGGLTKIEKVKKALRKISQMYKGGLSNASSQCRSDWSDPANRCAYVFLYLMQHCHLVFSSLQYTSKILNSWQNKSNLKICSIGGGPGSDLVGLTTFLRKKGIFPPLLECLVLDLYPNWKDTWDMIYKRIPERFGVQYKRCDIVRDTALTSISTRRFIRDADMLTMVKFFSTVSAFFRDEPGCGDLLRSFLHELKPGCFVLFIDNQHNSDTQFEQDFASPIGLGKVFEFRGKSTLPFGQYSSTVKRYCRDLNYKPMSSCEVLIQLYKKLAVQPASRSCVISQDRNNRIPLQHSGSSVDRIQPGAHHRNNVDDRLSSSSQPRYSSLPAASSRSLVLHDFANRRHVPTSPVDGDSDSSYDNSDDDNSYEYDSDDRDYDYDDYDSNDCYDGYGDYDCDDDYDSDDNRNDCYDGHDDYDNDDYDSYRYDCYEEYDYMYDKYYGFDDKKDRYDGCHEYDCDDSYNDYDDYDRNKRL</sequence>
<dbReference type="GeneID" id="119727901"/>
<dbReference type="EnsemblMetazoa" id="XM_038199979.1">
    <property type="protein sequence ID" value="XP_038055907.1"/>
    <property type="gene ID" value="LOC119727901"/>
</dbReference>
<evidence type="ECO:0000313" key="2">
    <source>
        <dbReference type="EnsemblMetazoa" id="XP_038055907.1"/>
    </source>
</evidence>
<protein>
    <submittedName>
        <fullName evidence="2">Uncharacterized protein</fullName>
    </submittedName>
</protein>
<accession>A0A913ZWK6</accession>
<evidence type="ECO:0000256" key="1">
    <source>
        <dbReference type="SAM" id="MobiDB-lite"/>
    </source>
</evidence>
<feature type="compositionally biased region" description="Low complexity" evidence="1">
    <location>
        <begin position="336"/>
        <end position="347"/>
    </location>
</feature>
<reference evidence="2" key="1">
    <citation type="submission" date="2022-11" db="UniProtKB">
        <authorList>
            <consortium name="EnsemblMetazoa"/>
        </authorList>
    </citation>
    <scope>IDENTIFICATION</scope>
</reference>
<dbReference type="OMA" id="NFDERCA"/>
<feature type="compositionally biased region" description="Acidic residues" evidence="1">
    <location>
        <begin position="372"/>
        <end position="403"/>
    </location>
</feature>
<keyword evidence="3" id="KW-1185">Reference proteome</keyword>